<keyword evidence="1" id="KW-0175">Coiled coil</keyword>
<evidence type="ECO:0008006" key="5">
    <source>
        <dbReference type="Google" id="ProtNLM"/>
    </source>
</evidence>
<evidence type="ECO:0000313" key="4">
    <source>
        <dbReference type="Proteomes" id="UP000297982"/>
    </source>
</evidence>
<dbReference type="RefSeq" id="WP_135326747.1">
    <property type="nucleotide sequence ID" value="NZ_SRJC01000001.1"/>
</dbReference>
<keyword evidence="2" id="KW-0472">Membrane</keyword>
<keyword evidence="4" id="KW-1185">Reference proteome</keyword>
<dbReference type="InterPro" id="IPR052534">
    <property type="entry name" value="Extracell_DNA_Util/SecSys_Comp"/>
</dbReference>
<organism evidence="3 4">
    <name type="scientific">Halobacillus salinus</name>
    <dbReference type="NCBI Taxonomy" id="192814"/>
    <lineage>
        <taxon>Bacteria</taxon>
        <taxon>Bacillati</taxon>
        <taxon>Bacillota</taxon>
        <taxon>Bacilli</taxon>
        <taxon>Bacillales</taxon>
        <taxon>Bacillaceae</taxon>
        <taxon>Halobacillus</taxon>
    </lineage>
</organism>
<feature type="transmembrane region" description="Helical" evidence="2">
    <location>
        <begin position="17"/>
        <end position="38"/>
    </location>
</feature>
<evidence type="ECO:0000313" key="3">
    <source>
        <dbReference type="EMBL" id="TGB04164.1"/>
    </source>
</evidence>
<dbReference type="PANTHER" id="PTHR40278:SF1">
    <property type="entry name" value="DNA UTILIZATION PROTEIN HOFN"/>
    <property type="match status" value="1"/>
</dbReference>
<evidence type="ECO:0000256" key="1">
    <source>
        <dbReference type="SAM" id="Coils"/>
    </source>
</evidence>
<gene>
    <name evidence="3" type="ORF">E4663_03925</name>
</gene>
<reference evidence="3 4" key="1">
    <citation type="journal article" date="2003" name="Int. J. Syst. Evol. Microbiol.">
        <title>Halobacillus salinus sp. nov., isolated from a salt lake on the coast of the East Sea in Korea.</title>
        <authorList>
            <person name="Yoon J.H."/>
            <person name="Kang K.H."/>
            <person name="Park Y.H."/>
        </authorList>
    </citation>
    <scope>NUCLEOTIDE SEQUENCE [LARGE SCALE GENOMIC DNA]</scope>
    <source>
        <strain evidence="3 4">HSL-3</strain>
    </source>
</reference>
<dbReference type="PANTHER" id="PTHR40278">
    <property type="entry name" value="DNA UTILIZATION PROTEIN HOFN"/>
    <property type="match status" value="1"/>
</dbReference>
<keyword evidence="2" id="KW-1133">Transmembrane helix</keyword>
<keyword evidence="2" id="KW-0812">Transmembrane</keyword>
<sequence length="198" mass="22623">MVIDINLLEEKEQPNRLPLLIIGAGVFVLCLIIALFFWQHQALEEEQKLLSEEVGALKTEQTAYQTIDQNEEQAQRQQLKEATQQLQATVFPTVALVENLIALLPERGYFQSYTYDDSGFIDIEVRFDSLQEVAAYTNALSERNYATGVEMGSVLTEQTDESLNQFEYRPRYIANYTVTIDKQLFREGVADGADRMEP</sequence>
<proteinExistence type="predicted"/>
<evidence type="ECO:0000256" key="2">
    <source>
        <dbReference type="SAM" id="Phobius"/>
    </source>
</evidence>
<dbReference type="AlphaFoldDB" id="A0A4Z0H2R8"/>
<accession>A0A4Z0H2R8</accession>
<protein>
    <recommendedName>
        <fullName evidence="5">Fimbrial assembly protein</fullName>
    </recommendedName>
</protein>
<dbReference type="Proteomes" id="UP000297982">
    <property type="component" value="Unassembled WGS sequence"/>
</dbReference>
<feature type="coiled-coil region" evidence="1">
    <location>
        <begin position="40"/>
        <end position="89"/>
    </location>
</feature>
<name>A0A4Z0H2R8_9BACI</name>
<dbReference type="EMBL" id="SRJC01000001">
    <property type="protein sequence ID" value="TGB04164.1"/>
    <property type="molecule type" value="Genomic_DNA"/>
</dbReference>
<dbReference type="STRING" id="192814.GCA_900166575_01110"/>
<comment type="caution">
    <text evidence="3">The sequence shown here is derived from an EMBL/GenBank/DDBJ whole genome shotgun (WGS) entry which is preliminary data.</text>
</comment>